<organism evidence="6 7">
    <name type="scientific">Actinopolyspora xinjiangensis</name>
    <dbReference type="NCBI Taxonomy" id="405564"/>
    <lineage>
        <taxon>Bacteria</taxon>
        <taxon>Bacillati</taxon>
        <taxon>Actinomycetota</taxon>
        <taxon>Actinomycetes</taxon>
        <taxon>Actinopolysporales</taxon>
        <taxon>Actinopolysporaceae</taxon>
        <taxon>Actinopolyspora</taxon>
    </lineage>
</organism>
<keyword evidence="2 6" id="KW-0645">Protease</keyword>
<feature type="domain" description="Prohead serine protease" evidence="5">
    <location>
        <begin position="25"/>
        <end position="182"/>
    </location>
</feature>
<dbReference type="NCBIfam" id="TIGR01543">
    <property type="entry name" value="proheadase_HK97"/>
    <property type="match status" value="1"/>
</dbReference>
<dbReference type="InterPro" id="IPR006433">
    <property type="entry name" value="Prohead_protease"/>
</dbReference>
<keyword evidence="7" id="KW-1185">Reference proteome</keyword>
<reference evidence="7" key="1">
    <citation type="submission" date="2016-10" db="EMBL/GenBank/DDBJ databases">
        <authorList>
            <person name="Varghese N."/>
            <person name="Submissions S."/>
        </authorList>
    </citation>
    <scope>NUCLEOTIDE SEQUENCE [LARGE SCALE GENOMIC DNA]</scope>
    <source>
        <strain evidence="7">DSM 46732</strain>
    </source>
</reference>
<evidence type="ECO:0000313" key="6">
    <source>
        <dbReference type="EMBL" id="SDP60832.1"/>
    </source>
</evidence>
<dbReference type="Proteomes" id="UP000199497">
    <property type="component" value="Unassembled WGS sequence"/>
</dbReference>
<evidence type="ECO:0000256" key="2">
    <source>
        <dbReference type="ARBA" id="ARBA00022670"/>
    </source>
</evidence>
<evidence type="ECO:0000256" key="3">
    <source>
        <dbReference type="ARBA" id="ARBA00022801"/>
    </source>
</evidence>
<feature type="region of interest" description="Disordered" evidence="4">
    <location>
        <begin position="203"/>
        <end position="261"/>
    </location>
</feature>
<protein>
    <submittedName>
        <fullName evidence="6">Phage prohead protease, HK97 family</fullName>
    </submittedName>
</protein>
<evidence type="ECO:0000256" key="4">
    <source>
        <dbReference type="SAM" id="MobiDB-lite"/>
    </source>
</evidence>
<dbReference type="GO" id="GO:0008233">
    <property type="term" value="F:peptidase activity"/>
    <property type="evidence" value="ECO:0007669"/>
    <property type="project" value="UniProtKB-KW"/>
</dbReference>
<feature type="region of interest" description="Disordered" evidence="4">
    <location>
        <begin position="1"/>
        <end position="20"/>
    </location>
</feature>
<dbReference type="Pfam" id="PF04586">
    <property type="entry name" value="Peptidase_S78"/>
    <property type="match status" value="1"/>
</dbReference>
<dbReference type="InterPro" id="IPR054613">
    <property type="entry name" value="Peptidase_S78_dom"/>
</dbReference>
<dbReference type="STRING" id="405564.SAMN04487905_10629"/>
<evidence type="ECO:0000259" key="5">
    <source>
        <dbReference type="Pfam" id="PF04586"/>
    </source>
</evidence>
<gene>
    <name evidence="6" type="ORF">SAMN04487905_10629</name>
</gene>
<sequence length="280" mass="30979">MRHRDDGTPDVPVEDLQRTTSFEVTRADEDTDGLTLEGYAAMFNSPTLIDSMFEGRFNEQIKRGAFSKSIRENTPVLQFDHGMHPLIGSIPIGAIRSLKEDERGLFVKARLSNNWLMQPVRDAIADGAVNGMSFRFSVVREQWQDKTSETPTRTLTEVKVHELGPVVWPAYSDTSVGVRSREVLLALSDPDVRSEVARVLVSDQTAGKASDETTPVEDSDAPPSGHPSRSNEGKESIDAPSPGGHPSPHKKQSSMSDREIKSNLRWINTLVSLTERKGLE</sequence>
<evidence type="ECO:0000256" key="1">
    <source>
        <dbReference type="ARBA" id="ARBA00022612"/>
    </source>
</evidence>
<name>A0A1H0U3F3_9ACTN</name>
<accession>A0A1H0U3F3</accession>
<evidence type="ECO:0000313" key="7">
    <source>
        <dbReference type="Proteomes" id="UP000199497"/>
    </source>
</evidence>
<keyword evidence="3" id="KW-0378">Hydrolase</keyword>
<dbReference type="AlphaFoldDB" id="A0A1H0U3F3"/>
<dbReference type="RefSeq" id="WP_092601158.1">
    <property type="nucleotide sequence ID" value="NZ_FNJR01000006.1"/>
</dbReference>
<dbReference type="GO" id="GO:0006508">
    <property type="term" value="P:proteolysis"/>
    <property type="evidence" value="ECO:0007669"/>
    <property type="project" value="UniProtKB-KW"/>
</dbReference>
<proteinExistence type="predicted"/>
<dbReference type="OrthoDB" id="9804926at2"/>
<dbReference type="EMBL" id="FNJR01000006">
    <property type="protein sequence ID" value="SDP60832.1"/>
    <property type="molecule type" value="Genomic_DNA"/>
</dbReference>
<keyword evidence="1" id="KW-1188">Viral release from host cell</keyword>